<gene>
    <name evidence="7" type="ORF">K2173_025573</name>
</gene>
<dbReference type="Gene3D" id="3.40.50.150">
    <property type="entry name" value="Vaccinia Virus protein VP39"/>
    <property type="match status" value="1"/>
</dbReference>
<name>A0AAV8TAG7_9ROSI</name>
<evidence type="ECO:0000256" key="5">
    <source>
        <dbReference type="ARBA" id="ARBA00022691"/>
    </source>
</evidence>
<comment type="caution">
    <text evidence="7">The sequence shown here is derived from an EMBL/GenBank/DDBJ whole genome shotgun (WGS) entry which is preliminary data.</text>
</comment>
<dbReference type="GO" id="GO:0008176">
    <property type="term" value="F:tRNA (guanine(46)-N7)-methyltransferase activity"/>
    <property type="evidence" value="ECO:0007669"/>
    <property type="project" value="UniProtKB-EC"/>
</dbReference>
<dbReference type="EC" id="2.1.1.33" evidence="2"/>
<dbReference type="PROSITE" id="PS51625">
    <property type="entry name" value="SAM_MT_TRMB"/>
    <property type="match status" value="1"/>
</dbReference>
<keyword evidence="6" id="KW-0819">tRNA processing</keyword>
<evidence type="ECO:0000256" key="6">
    <source>
        <dbReference type="ARBA" id="ARBA00022694"/>
    </source>
</evidence>
<dbReference type="SUPFAM" id="SSF53335">
    <property type="entry name" value="S-adenosyl-L-methionine-dependent methyltransferases"/>
    <property type="match status" value="1"/>
</dbReference>
<organism evidence="7 8">
    <name type="scientific">Erythroxylum novogranatense</name>
    <dbReference type="NCBI Taxonomy" id="1862640"/>
    <lineage>
        <taxon>Eukaryota</taxon>
        <taxon>Viridiplantae</taxon>
        <taxon>Streptophyta</taxon>
        <taxon>Embryophyta</taxon>
        <taxon>Tracheophyta</taxon>
        <taxon>Spermatophyta</taxon>
        <taxon>Magnoliopsida</taxon>
        <taxon>eudicotyledons</taxon>
        <taxon>Gunneridae</taxon>
        <taxon>Pentapetalae</taxon>
        <taxon>rosids</taxon>
        <taxon>fabids</taxon>
        <taxon>Malpighiales</taxon>
        <taxon>Erythroxylaceae</taxon>
        <taxon>Erythroxylum</taxon>
    </lineage>
</organism>
<sequence length="247" mass="27942">MGGLHCICKINGFFYLLPPPFCQFPASLLTKSATSNYSIKPVKHLYRYHHSYRNDNSSKVVACDDGGVKLRSADLVAMEYADLKLTDRISAEVGHVRIRQHVNPLSSSFSVPAEIPDWNNIFKDPTLPLMVDIGSGSGRFLIWLAKKKPDLGNYLGLEIRKKLVKRADFWVKELTLGNIHFLFANATVSFRQLVLSYPGPLMTVSILCPDPHFKKRHHKRRVLQTPLLILSSVSWPLEGRYSCSLMC</sequence>
<accession>A0AAV8TAG7</accession>
<evidence type="ECO:0000256" key="2">
    <source>
        <dbReference type="ARBA" id="ARBA00011977"/>
    </source>
</evidence>
<dbReference type="CDD" id="cd02440">
    <property type="entry name" value="AdoMet_MTases"/>
    <property type="match status" value="1"/>
</dbReference>
<evidence type="ECO:0000256" key="1">
    <source>
        <dbReference type="ARBA" id="ARBA00000142"/>
    </source>
</evidence>
<protein>
    <recommendedName>
        <fullName evidence="2">tRNA (guanine(46)-N(7))-methyltransferase</fullName>
        <ecNumber evidence="2">2.1.1.33</ecNumber>
    </recommendedName>
</protein>
<keyword evidence="8" id="KW-1185">Reference proteome</keyword>
<keyword evidence="3" id="KW-0489">Methyltransferase</keyword>
<evidence type="ECO:0000313" key="8">
    <source>
        <dbReference type="Proteomes" id="UP001159364"/>
    </source>
</evidence>
<evidence type="ECO:0000256" key="3">
    <source>
        <dbReference type="ARBA" id="ARBA00022603"/>
    </source>
</evidence>
<dbReference type="PANTHER" id="PTHR23417">
    <property type="entry name" value="3-DEOXY-D-MANNO-OCTULOSONIC-ACID TRANSFERASE/TRNA GUANINE-N 7 - -METHYLTRANSFERASE"/>
    <property type="match status" value="1"/>
</dbReference>
<dbReference type="InterPro" id="IPR029063">
    <property type="entry name" value="SAM-dependent_MTases_sf"/>
</dbReference>
<dbReference type="PANTHER" id="PTHR23417:SF21">
    <property type="entry name" value="TRNA (GUANINE-N(7)-)-METHYLTRANSFERASE"/>
    <property type="match status" value="1"/>
</dbReference>
<keyword evidence="4" id="KW-0808">Transferase</keyword>
<proteinExistence type="predicted"/>
<comment type="catalytic activity">
    <reaction evidence="1">
        <text>guanosine(46) in tRNA + S-adenosyl-L-methionine = N(7)-methylguanosine(46) in tRNA + S-adenosyl-L-homocysteine</text>
        <dbReference type="Rhea" id="RHEA:42708"/>
        <dbReference type="Rhea" id="RHEA-COMP:10188"/>
        <dbReference type="Rhea" id="RHEA-COMP:10189"/>
        <dbReference type="ChEBI" id="CHEBI:57856"/>
        <dbReference type="ChEBI" id="CHEBI:59789"/>
        <dbReference type="ChEBI" id="CHEBI:74269"/>
        <dbReference type="ChEBI" id="CHEBI:74480"/>
        <dbReference type="EC" id="2.1.1.33"/>
    </reaction>
</comment>
<dbReference type="InterPro" id="IPR003358">
    <property type="entry name" value="tRNA_(Gua-N-7)_MeTrfase_Trmb"/>
</dbReference>
<evidence type="ECO:0000313" key="7">
    <source>
        <dbReference type="EMBL" id="KAJ8763188.1"/>
    </source>
</evidence>
<keyword evidence="5" id="KW-0949">S-adenosyl-L-methionine</keyword>
<reference evidence="7 8" key="1">
    <citation type="submission" date="2021-09" db="EMBL/GenBank/DDBJ databases">
        <title>Genomic insights and catalytic innovation underlie evolution of tropane alkaloids biosynthesis.</title>
        <authorList>
            <person name="Wang Y.-J."/>
            <person name="Tian T."/>
            <person name="Huang J.-P."/>
            <person name="Huang S.-X."/>
        </authorList>
    </citation>
    <scope>NUCLEOTIDE SEQUENCE [LARGE SCALE GENOMIC DNA]</scope>
    <source>
        <strain evidence="7">KIB-2018</strain>
        <tissue evidence="7">Leaf</tissue>
    </source>
</reference>
<evidence type="ECO:0000256" key="4">
    <source>
        <dbReference type="ARBA" id="ARBA00022679"/>
    </source>
</evidence>
<dbReference type="Proteomes" id="UP001159364">
    <property type="component" value="Linkage Group LG06"/>
</dbReference>
<dbReference type="GO" id="GO:0043527">
    <property type="term" value="C:tRNA methyltransferase complex"/>
    <property type="evidence" value="ECO:0007669"/>
    <property type="project" value="TreeGrafter"/>
</dbReference>
<dbReference type="EMBL" id="JAIWQS010000006">
    <property type="protein sequence ID" value="KAJ8763188.1"/>
    <property type="molecule type" value="Genomic_DNA"/>
</dbReference>
<dbReference type="AlphaFoldDB" id="A0AAV8TAG7"/>
<dbReference type="Pfam" id="PF02390">
    <property type="entry name" value="Methyltransf_4"/>
    <property type="match status" value="1"/>
</dbReference>